<dbReference type="GO" id="GO:0004592">
    <property type="term" value="F:pantoate-beta-alanine ligase activity"/>
    <property type="evidence" value="ECO:0007669"/>
    <property type="project" value="UniProtKB-EC"/>
</dbReference>
<comment type="similarity">
    <text evidence="2">Belongs to the pantothenate synthetase family.</text>
</comment>
<dbReference type="InterPro" id="IPR014729">
    <property type="entry name" value="Rossmann-like_a/b/a_fold"/>
</dbReference>
<keyword evidence="7" id="KW-0067">ATP-binding</keyword>
<dbReference type="Pfam" id="PF02569">
    <property type="entry name" value="Pantoate_ligase"/>
    <property type="match status" value="1"/>
</dbReference>
<dbReference type="AlphaFoldDB" id="A0A8J3HUN2"/>
<evidence type="ECO:0000256" key="5">
    <source>
        <dbReference type="ARBA" id="ARBA00022655"/>
    </source>
</evidence>
<accession>A0A8J3HUN2</accession>
<evidence type="ECO:0000256" key="2">
    <source>
        <dbReference type="ARBA" id="ARBA00009256"/>
    </source>
</evidence>
<evidence type="ECO:0000313" key="10">
    <source>
        <dbReference type="Proteomes" id="UP000612362"/>
    </source>
</evidence>
<dbReference type="SUPFAM" id="SSF52374">
    <property type="entry name" value="Nucleotidylyl transferase"/>
    <property type="match status" value="1"/>
</dbReference>
<dbReference type="GO" id="GO:0015940">
    <property type="term" value="P:pantothenate biosynthetic process"/>
    <property type="evidence" value="ECO:0007669"/>
    <property type="project" value="UniProtKB-UniPathway"/>
</dbReference>
<proteinExistence type="inferred from homology"/>
<gene>
    <name evidence="9" type="primary">panC</name>
    <name evidence="9" type="ORF">KSX_17590</name>
</gene>
<keyword evidence="6" id="KW-0547">Nucleotide-binding</keyword>
<dbReference type="Proteomes" id="UP000612362">
    <property type="component" value="Unassembled WGS sequence"/>
</dbReference>
<evidence type="ECO:0000256" key="8">
    <source>
        <dbReference type="ARBA" id="ARBA00048258"/>
    </source>
</evidence>
<keyword evidence="10" id="KW-1185">Reference proteome</keyword>
<protein>
    <recommendedName>
        <fullName evidence="3">pantoate--beta-alanine ligase (AMP-forming)</fullName>
        <ecNumber evidence="3">6.3.2.1</ecNumber>
    </recommendedName>
</protein>
<organism evidence="9 10">
    <name type="scientific">Ktedonospora formicarum</name>
    <dbReference type="NCBI Taxonomy" id="2778364"/>
    <lineage>
        <taxon>Bacteria</taxon>
        <taxon>Bacillati</taxon>
        <taxon>Chloroflexota</taxon>
        <taxon>Ktedonobacteria</taxon>
        <taxon>Ktedonobacterales</taxon>
        <taxon>Ktedonobacteraceae</taxon>
        <taxon>Ktedonospora</taxon>
    </lineage>
</organism>
<name>A0A8J3HUN2_9CHLR</name>
<evidence type="ECO:0000256" key="3">
    <source>
        <dbReference type="ARBA" id="ARBA00012219"/>
    </source>
</evidence>
<dbReference type="PANTHER" id="PTHR21299:SF1">
    <property type="entry name" value="PANTOATE--BETA-ALANINE LIGASE"/>
    <property type="match status" value="1"/>
</dbReference>
<reference evidence="9" key="1">
    <citation type="submission" date="2020-10" db="EMBL/GenBank/DDBJ databases">
        <title>Taxonomic study of unclassified bacteria belonging to the class Ktedonobacteria.</title>
        <authorList>
            <person name="Yabe S."/>
            <person name="Wang C.M."/>
            <person name="Zheng Y."/>
            <person name="Sakai Y."/>
            <person name="Cavaletti L."/>
            <person name="Monciardini P."/>
            <person name="Donadio S."/>
        </authorList>
    </citation>
    <scope>NUCLEOTIDE SEQUENCE</scope>
    <source>
        <strain evidence="9">SOSP1-1</strain>
    </source>
</reference>
<dbReference type="EC" id="6.3.2.1" evidence="3"/>
<evidence type="ECO:0000313" key="9">
    <source>
        <dbReference type="EMBL" id="GHO43596.1"/>
    </source>
</evidence>
<dbReference type="InterPro" id="IPR042176">
    <property type="entry name" value="Pantoate_ligase_C"/>
</dbReference>
<dbReference type="GO" id="GO:0005524">
    <property type="term" value="F:ATP binding"/>
    <property type="evidence" value="ECO:0007669"/>
    <property type="project" value="UniProtKB-KW"/>
</dbReference>
<dbReference type="Gene3D" id="3.40.50.620">
    <property type="entry name" value="HUPs"/>
    <property type="match status" value="1"/>
</dbReference>
<evidence type="ECO:0000256" key="4">
    <source>
        <dbReference type="ARBA" id="ARBA00022598"/>
    </source>
</evidence>
<dbReference type="PANTHER" id="PTHR21299">
    <property type="entry name" value="CYTIDYLATE KINASE/PANTOATE-BETA-ALANINE LIGASE"/>
    <property type="match status" value="1"/>
</dbReference>
<comment type="caution">
    <text evidence="9">The sequence shown here is derived from an EMBL/GenBank/DDBJ whole genome shotgun (WGS) entry which is preliminary data.</text>
</comment>
<dbReference type="RefSeq" id="WP_220193057.1">
    <property type="nucleotide sequence ID" value="NZ_BNJF01000001.1"/>
</dbReference>
<dbReference type="EMBL" id="BNJF01000001">
    <property type="protein sequence ID" value="GHO43596.1"/>
    <property type="molecule type" value="Genomic_DNA"/>
</dbReference>
<dbReference type="UniPathway" id="UPA00028">
    <property type="reaction ID" value="UER00005"/>
</dbReference>
<evidence type="ECO:0000256" key="1">
    <source>
        <dbReference type="ARBA" id="ARBA00004990"/>
    </source>
</evidence>
<evidence type="ECO:0000256" key="7">
    <source>
        <dbReference type="ARBA" id="ARBA00022840"/>
    </source>
</evidence>
<comment type="pathway">
    <text evidence="1">Cofactor biosynthesis; (R)-pantothenate biosynthesis; (R)-pantothenate from (R)-pantoate and beta-alanine: step 1/1.</text>
</comment>
<dbReference type="Gene3D" id="3.30.1300.10">
    <property type="entry name" value="Pantoate-beta-alanine ligase, C-terminal domain"/>
    <property type="match status" value="1"/>
</dbReference>
<sequence>MRVIENLDEMIQTARGWLTRGSVGFVPIMNGPSLHAGHRALLSTIREHCEITVVCLLRTPLLFDASSDEPDTTHGPEADPCLLADSDIDVLFMPRHEELFPPDFATPIDIIGPMRDPLLNFNNNPGALREFATIFGLLLLIVRPDITFLGQKDAQQAAIIHKIIHDLHIDVSLHIIPTTREKNGLATSSRNTLLTEVERNAATVLYYSLLQCKQHIEQGEHMALSLAQIVRREIANNPYVELLNLAICDPRSLQPYERVMPGTLFALKARVGSYYFIDNILWMPDGNWRL</sequence>
<keyword evidence="5" id="KW-0566">Pantothenate biosynthesis</keyword>
<keyword evidence="4" id="KW-0436">Ligase</keyword>
<evidence type="ECO:0000256" key="6">
    <source>
        <dbReference type="ARBA" id="ARBA00022741"/>
    </source>
</evidence>
<comment type="catalytic activity">
    <reaction evidence="8">
        <text>(R)-pantoate + beta-alanine + ATP = (R)-pantothenate + AMP + diphosphate + H(+)</text>
        <dbReference type="Rhea" id="RHEA:10912"/>
        <dbReference type="ChEBI" id="CHEBI:15378"/>
        <dbReference type="ChEBI" id="CHEBI:15980"/>
        <dbReference type="ChEBI" id="CHEBI:29032"/>
        <dbReference type="ChEBI" id="CHEBI:30616"/>
        <dbReference type="ChEBI" id="CHEBI:33019"/>
        <dbReference type="ChEBI" id="CHEBI:57966"/>
        <dbReference type="ChEBI" id="CHEBI:456215"/>
        <dbReference type="EC" id="6.3.2.1"/>
    </reaction>
</comment>
<dbReference type="InterPro" id="IPR003721">
    <property type="entry name" value="Pantoate_ligase"/>
</dbReference>